<keyword evidence="15" id="KW-1185">Reference proteome</keyword>
<keyword evidence="14" id="KW-0675">Receptor</keyword>
<evidence type="ECO:0000256" key="1">
    <source>
        <dbReference type="ARBA" id="ARBA00004571"/>
    </source>
</evidence>
<keyword evidence="4 8" id="KW-0812">Transmembrane</keyword>
<keyword evidence="3 8" id="KW-1134">Transmembrane beta strand</keyword>
<keyword evidence="10" id="KW-0732">Signal</keyword>
<evidence type="ECO:0000256" key="8">
    <source>
        <dbReference type="PROSITE-ProRule" id="PRU01360"/>
    </source>
</evidence>
<keyword evidence="7 8" id="KW-0998">Cell outer membrane</keyword>
<sequence>MKKSYNTIGSMGFALVLTAVCGFVQAQTKTVTGKVTVRNGDQLLPLSGVSVSQVGSHQTSVTNAQGVYRLEISGDIGSGNENGNGNRNGGGSAVLVFRHPEYAEQRVPLGNRSVVDVGMFVGSEGDEVGSGSDSGSGKVQGIEEVVLNAGYYKVKEKERTGSIAKISAKDIENQPVTNVLASAQGRMAGVSIVQNSGTPGGGFDIQIRGKNSIRRDGNEPLYIIDGIPVISETPSIYSAAILPYASVSPLNAINPNDIESFEVLKDADATAIYGSRGANGVIIVTTKKGKKGRTDLKLNTSYSFSTVTNRLQMMGTSDYLRMRRTAFQNDGISAIPANAYDLNTWSQERETDWQKELIGKTAESSVVQLSLSGGSETTSYLISYGHTEQSTVLPAGFQYKSNNLTGNFSYRTPDRRLEVNLTNTLSFQDNNVLNSDVTGRSITLSPNAPSLYKPDGSLNWENSTFTNPLGAFKSEYLNSTSFINSGTQVSYKLFPFLSLKFNGGITHQNFEEFSLRPHTMSNPAANLTSANSTSSKNNSSILSYVLEPQITGAYTFGNHSFDVLIGATLQKSETNQSSMQGLGFENNALIQNIGAAKTKIISDQVRNQYNYTAVFARLNYKFLKRYILNVTGRRDGSSRFGPNNRFGNFGAVGAAWLISEEKWMKNISWLSFAKLRGSIGTSGNDRIGDYQYLDTYSVSSNIYNNITAMNPSRLYNPDFSWEKTLKKEAAAEVSFFKSRWNLSAAYYENTSSNQLVGIPLPATTGFSSIQSNLPAKVQNTGWEFETSVQVFKGGKFKYDTSLNLSVPDSKLLEFPNLEGSTYTNQYVIGYPTTLVKVYQYAGINPDTGLYQFTDYNNDGKITSPDDNKVIERLGVRFFGGWSNNFRYGQWSASFLWQFVKQRNWNYNRQMLIPGSMNNQPVEVLDVWSASNPTGTYMPYSSGTVAAKSSLHSFFQNSTAAVGDASFVRLKNVQLNYSIPVSRFGIKEAMIYVQGQNLLTITRYFGLDPEFLLTGYLPPLKTYAVGFQLTF</sequence>
<evidence type="ECO:0000256" key="10">
    <source>
        <dbReference type="SAM" id="SignalP"/>
    </source>
</evidence>
<evidence type="ECO:0000256" key="9">
    <source>
        <dbReference type="RuleBase" id="RU003357"/>
    </source>
</evidence>
<dbReference type="PROSITE" id="PS52016">
    <property type="entry name" value="TONB_DEPENDENT_REC_3"/>
    <property type="match status" value="1"/>
</dbReference>
<keyword evidence="6 8" id="KW-0472">Membrane</keyword>
<dbReference type="AlphaFoldDB" id="A0A381FBY5"/>
<dbReference type="Gene3D" id="2.170.130.10">
    <property type="entry name" value="TonB-dependent receptor, plug domain"/>
    <property type="match status" value="1"/>
</dbReference>
<evidence type="ECO:0000256" key="4">
    <source>
        <dbReference type="ARBA" id="ARBA00022692"/>
    </source>
</evidence>
<dbReference type="NCBIfam" id="TIGR04056">
    <property type="entry name" value="OMP_RagA_SusC"/>
    <property type="match status" value="1"/>
</dbReference>
<dbReference type="InterPro" id="IPR012910">
    <property type="entry name" value="Plug_dom"/>
</dbReference>
<dbReference type="NCBIfam" id="TIGR04057">
    <property type="entry name" value="SusC_RagA_signa"/>
    <property type="match status" value="1"/>
</dbReference>
<dbReference type="InterPro" id="IPR023996">
    <property type="entry name" value="TonB-dep_OMP_SusC/RagA"/>
</dbReference>
<dbReference type="Gene3D" id="2.40.170.20">
    <property type="entry name" value="TonB-dependent receptor, beta-barrel domain"/>
    <property type="match status" value="1"/>
</dbReference>
<protein>
    <submittedName>
        <fullName evidence="14">Outer membrane cobalamin receptor protein</fullName>
    </submittedName>
    <submittedName>
        <fullName evidence="13">TonB-linked outer membrane protein, SusC/RagA family</fullName>
    </submittedName>
</protein>
<dbReference type="Proteomes" id="UP000185725">
    <property type="component" value="Unassembled WGS sequence"/>
</dbReference>
<evidence type="ECO:0000259" key="11">
    <source>
        <dbReference type="Pfam" id="PF00593"/>
    </source>
</evidence>
<feature type="chain" id="PRO_5016664899" evidence="10">
    <location>
        <begin position="27"/>
        <end position="1030"/>
    </location>
</feature>
<evidence type="ECO:0000256" key="6">
    <source>
        <dbReference type="ARBA" id="ARBA00023136"/>
    </source>
</evidence>
<dbReference type="Pfam" id="PF07715">
    <property type="entry name" value="Plug"/>
    <property type="match status" value="1"/>
</dbReference>
<evidence type="ECO:0000313" key="16">
    <source>
        <dbReference type="Proteomes" id="UP000255231"/>
    </source>
</evidence>
<dbReference type="RefSeq" id="WP_076561637.1">
    <property type="nucleotide sequence ID" value="NZ_CP033929.1"/>
</dbReference>
<keyword evidence="5 9" id="KW-0798">TonB box</keyword>
<gene>
    <name evidence="14" type="ORF">NCTC13560_02303</name>
    <name evidence="13" type="ORF">SAMN05421682_110123</name>
</gene>
<reference evidence="14 16" key="2">
    <citation type="submission" date="2018-06" db="EMBL/GenBank/DDBJ databases">
        <authorList>
            <consortium name="Pathogen Informatics"/>
            <person name="Doyle S."/>
        </authorList>
    </citation>
    <scope>NUCLEOTIDE SEQUENCE [LARGE SCALE GENOMIC DNA]</scope>
    <source>
        <strain evidence="14 16">NCTC13560</strain>
    </source>
</reference>
<evidence type="ECO:0000256" key="3">
    <source>
        <dbReference type="ARBA" id="ARBA00022452"/>
    </source>
</evidence>
<dbReference type="InterPro" id="IPR036942">
    <property type="entry name" value="Beta-barrel_TonB_sf"/>
</dbReference>
<name>A0A381FBY5_9FLAO</name>
<accession>A0A381FBY5</accession>
<evidence type="ECO:0000259" key="12">
    <source>
        <dbReference type="Pfam" id="PF07715"/>
    </source>
</evidence>
<evidence type="ECO:0000313" key="14">
    <source>
        <dbReference type="EMBL" id="SUX43983.1"/>
    </source>
</evidence>
<evidence type="ECO:0000313" key="13">
    <source>
        <dbReference type="EMBL" id="SIQ94915.1"/>
    </source>
</evidence>
<dbReference type="EMBL" id="FTMF01000010">
    <property type="protein sequence ID" value="SIQ94915.1"/>
    <property type="molecule type" value="Genomic_DNA"/>
</dbReference>
<dbReference type="InterPro" id="IPR000531">
    <property type="entry name" value="Beta-barrel_TonB"/>
</dbReference>
<comment type="subcellular location">
    <subcellularLocation>
        <location evidence="1 8">Cell outer membrane</location>
        <topology evidence="1 8">Multi-pass membrane protein</topology>
    </subcellularLocation>
</comment>
<dbReference type="InterPro" id="IPR008969">
    <property type="entry name" value="CarboxyPept-like_regulatory"/>
</dbReference>
<feature type="domain" description="TonB-dependent receptor plug" evidence="12">
    <location>
        <begin position="157"/>
        <end position="281"/>
    </location>
</feature>
<dbReference type="InterPro" id="IPR023997">
    <property type="entry name" value="TonB-dep_OMP_SusC/RagA_CS"/>
</dbReference>
<dbReference type="Proteomes" id="UP000255231">
    <property type="component" value="Unassembled WGS sequence"/>
</dbReference>
<evidence type="ECO:0000256" key="2">
    <source>
        <dbReference type="ARBA" id="ARBA00022448"/>
    </source>
</evidence>
<evidence type="ECO:0000313" key="15">
    <source>
        <dbReference type="Proteomes" id="UP000185725"/>
    </source>
</evidence>
<dbReference type="GO" id="GO:0009279">
    <property type="term" value="C:cell outer membrane"/>
    <property type="evidence" value="ECO:0007669"/>
    <property type="project" value="UniProtKB-SubCell"/>
</dbReference>
<dbReference type="EMBL" id="UFVS01000001">
    <property type="protein sequence ID" value="SUX43983.1"/>
    <property type="molecule type" value="Genomic_DNA"/>
</dbReference>
<feature type="domain" description="TonB-dependent receptor-like beta-barrel" evidence="11">
    <location>
        <begin position="457"/>
        <end position="867"/>
    </location>
</feature>
<dbReference type="Pfam" id="PF00593">
    <property type="entry name" value="TonB_dep_Rec_b-barrel"/>
    <property type="match status" value="1"/>
</dbReference>
<dbReference type="OrthoDB" id="9768177at2"/>
<proteinExistence type="inferred from homology"/>
<dbReference type="SUPFAM" id="SSF49464">
    <property type="entry name" value="Carboxypeptidase regulatory domain-like"/>
    <property type="match status" value="1"/>
</dbReference>
<dbReference type="KEGG" id="cil:EG358_08440"/>
<dbReference type="InterPro" id="IPR039426">
    <property type="entry name" value="TonB-dep_rcpt-like"/>
</dbReference>
<dbReference type="SUPFAM" id="SSF56935">
    <property type="entry name" value="Porins"/>
    <property type="match status" value="1"/>
</dbReference>
<organism evidence="14 16">
    <name type="scientific">Chryseobacterium indoltheticum</name>
    <dbReference type="NCBI Taxonomy" id="254"/>
    <lineage>
        <taxon>Bacteria</taxon>
        <taxon>Pseudomonadati</taxon>
        <taxon>Bacteroidota</taxon>
        <taxon>Flavobacteriia</taxon>
        <taxon>Flavobacteriales</taxon>
        <taxon>Weeksellaceae</taxon>
        <taxon>Chryseobacterium group</taxon>
        <taxon>Chryseobacterium</taxon>
    </lineage>
</organism>
<keyword evidence="2 8" id="KW-0813">Transport</keyword>
<comment type="similarity">
    <text evidence="8 9">Belongs to the TonB-dependent receptor family.</text>
</comment>
<dbReference type="GeneID" id="303673724"/>
<evidence type="ECO:0000256" key="5">
    <source>
        <dbReference type="ARBA" id="ARBA00023077"/>
    </source>
</evidence>
<evidence type="ECO:0000256" key="7">
    <source>
        <dbReference type="ARBA" id="ARBA00023237"/>
    </source>
</evidence>
<feature type="signal peptide" evidence="10">
    <location>
        <begin position="1"/>
        <end position="26"/>
    </location>
</feature>
<dbReference type="InterPro" id="IPR037066">
    <property type="entry name" value="Plug_dom_sf"/>
</dbReference>
<reference evidence="13 15" key="1">
    <citation type="submission" date="2017-01" db="EMBL/GenBank/DDBJ databases">
        <authorList>
            <person name="Varghese N."/>
            <person name="Submissions S."/>
        </authorList>
    </citation>
    <scope>NUCLEOTIDE SEQUENCE [LARGE SCALE GENOMIC DNA]</scope>
    <source>
        <strain evidence="13 15">ATCC 27950</strain>
    </source>
</reference>